<evidence type="ECO:0000313" key="3">
    <source>
        <dbReference type="Proteomes" id="UP000032458"/>
    </source>
</evidence>
<name>A0A0D7CEI0_9ACTN</name>
<organism evidence="2 3">
    <name type="scientific">Streptomyces natalensis ATCC 27448</name>
    <dbReference type="NCBI Taxonomy" id="1240678"/>
    <lineage>
        <taxon>Bacteria</taxon>
        <taxon>Bacillati</taxon>
        <taxon>Actinomycetota</taxon>
        <taxon>Actinomycetes</taxon>
        <taxon>Kitasatosporales</taxon>
        <taxon>Streptomycetaceae</taxon>
        <taxon>Streptomyces</taxon>
    </lineage>
</organism>
<dbReference type="AlphaFoldDB" id="A0A0D7CEI0"/>
<dbReference type="Pfam" id="PF04149">
    <property type="entry name" value="DUF397"/>
    <property type="match status" value="1"/>
</dbReference>
<accession>A0A0D7CEI0</accession>
<evidence type="ECO:0000259" key="1">
    <source>
        <dbReference type="Pfam" id="PF04149"/>
    </source>
</evidence>
<dbReference type="PATRIC" id="fig|1240678.4.peg.8092"/>
<sequence>MSLTWQKATDDPSAPEYIEVAFADDGAVHLRTNTDPENIVTTTRTKWDAFVLGVKAGEFDHFAGL</sequence>
<feature type="domain" description="DUF397" evidence="1">
    <location>
        <begin position="3"/>
        <end position="55"/>
    </location>
</feature>
<gene>
    <name evidence="2" type="ORF">SNA_37975</name>
</gene>
<reference evidence="2 3" key="1">
    <citation type="submission" date="2014-09" db="EMBL/GenBank/DDBJ databases">
        <title>Draft genome sequence of Streptomyces natalensis ATCC 27448, producer of the antifungal pimaricin.</title>
        <authorList>
            <person name="Mendes M.V."/>
            <person name="Beites T."/>
            <person name="Pires S."/>
            <person name="Santos C.L."/>
            <person name="Moradas-Ferreira P."/>
        </authorList>
    </citation>
    <scope>NUCLEOTIDE SEQUENCE [LARGE SCALE GENOMIC DNA]</scope>
    <source>
        <strain evidence="2 3">ATCC 27448</strain>
    </source>
</reference>
<comment type="caution">
    <text evidence="2">The sequence shown here is derived from an EMBL/GenBank/DDBJ whole genome shotgun (WGS) entry which is preliminary data.</text>
</comment>
<evidence type="ECO:0000313" key="2">
    <source>
        <dbReference type="EMBL" id="KIZ13787.1"/>
    </source>
</evidence>
<proteinExistence type="predicted"/>
<dbReference type="RefSeq" id="WP_030069745.1">
    <property type="nucleotide sequence ID" value="NZ_JRKI01000062.1"/>
</dbReference>
<dbReference type="EMBL" id="JRKI01000062">
    <property type="protein sequence ID" value="KIZ13787.1"/>
    <property type="molecule type" value="Genomic_DNA"/>
</dbReference>
<keyword evidence="3" id="KW-1185">Reference proteome</keyword>
<dbReference type="Proteomes" id="UP000032458">
    <property type="component" value="Unassembled WGS sequence"/>
</dbReference>
<protein>
    <recommendedName>
        <fullName evidence="1">DUF397 domain-containing protein</fullName>
    </recommendedName>
</protein>
<dbReference type="InterPro" id="IPR007278">
    <property type="entry name" value="DUF397"/>
</dbReference>